<dbReference type="AlphaFoldDB" id="A0A0P0NY73"/>
<evidence type="ECO:0000313" key="2">
    <source>
        <dbReference type="Proteomes" id="UP000056905"/>
    </source>
</evidence>
<sequence>MAHALLCTAPDVGHYHPEVSFFRGYMTAYRNGKASWAGHTRAYFKDLAEFQDMSRTITDIALRHVWRVVGGKRTLCVKDPHLTPFFPDLHELYPTKARFVTICRNPLSVVRSRQAVHEKSGASRPYSQDDVAAVCREYLGYYAAVLRHDFQGQHQLVRYEDLDAPHIHASLATLMGVPGFDLTRLWSSAAPRPVPDIWGTEKHLGPLNLNPRLPPLRADWEATARSICAPIMARLGY</sequence>
<name>A0A0P0NY73_9CAUL</name>
<dbReference type="Pfam" id="PF13469">
    <property type="entry name" value="Sulfotransfer_3"/>
    <property type="match status" value="1"/>
</dbReference>
<dbReference type="KEGG" id="chq:AQ619_04880"/>
<protein>
    <recommendedName>
        <fullName evidence="3">Sulfotransferase</fullName>
    </recommendedName>
</protein>
<accession>A0A0P0NY73</accession>
<dbReference type="Gene3D" id="3.40.50.300">
    <property type="entry name" value="P-loop containing nucleotide triphosphate hydrolases"/>
    <property type="match status" value="1"/>
</dbReference>
<proteinExistence type="predicted"/>
<dbReference type="InterPro" id="IPR027417">
    <property type="entry name" value="P-loop_NTPase"/>
</dbReference>
<dbReference type="EMBL" id="CP013002">
    <property type="protein sequence ID" value="ALL12743.1"/>
    <property type="molecule type" value="Genomic_DNA"/>
</dbReference>
<evidence type="ECO:0000313" key="1">
    <source>
        <dbReference type="EMBL" id="ALL12743.1"/>
    </source>
</evidence>
<evidence type="ECO:0008006" key="3">
    <source>
        <dbReference type="Google" id="ProtNLM"/>
    </source>
</evidence>
<dbReference type="Proteomes" id="UP000056905">
    <property type="component" value="Chromosome"/>
</dbReference>
<organism evidence="1 2">
    <name type="scientific">Caulobacter henricii</name>
    <dbReference type="NCBI Taxonomy" id="69395"/>
    <lineage>
        <taxon>Bacteria</taxon>
        <taxon>Pseudomonadati</taxon>
        <taxon>Pseudomonadota</taxon>
        <taxon>Alphaproteobacteria</taxon>
        <taxon>Caulobacterales</taxon>
        <taxon>Caulobacteraceae</taxon>
        <taxon>Caulobacter</taxon>
    </lineage>
</organism>
<dbReference type="SUPFAM" id="SSF52540">
    <property type="entry name" value="P-loop containing nucleoside triphosphate hydrolases"/>
    <property type="match status" value="1"/>
</dbReference>
<keyword evidence="2" id="KW-1185">Reference proteome</keyword>
<reference evidence="1 2" key="1">
    <citation type="submission" date="2015-10" db="EMBL/GenBank/DDBJ databases">
        <title>Conservation of the essential genome among Caulobacter and Brevundimonas species.</title>
        <authorList>
            <person name="Scott D."/>
            <person name="Ely B."/>
        </authorList>
    </citation>
    <scope>NUCLEOTIDE SEQUENCE [LARGE SCALE GENOMIC DNA]</scope>
    <source>
        <strain evidence="1 2">CB4</strain>
    </source>
</reference>
<gene>
    <name evidence="1" type="ORF">AQ619_04880</name>
</gene>